<name>A0A1G2HW87_9BACT</name>
<dbReference type="EMBL" id="MHOP01000005">
    <property type="protein sequence ID" value="OGZ66501.1"/>
    <property type="molecule type" value="Genomic_DNA"/>
</dbReference>
<feature type="signal peptide" evidence="2">
    <location>
        <begin position="1"/>
        <end position="27"/>
    </location>
</feature>
<dbReference type="AlphaFoldDB" id="A0A1G2HW87"/>
<keyword evidence="1" id="KW-0472">Membrane</keyword>
<feature type="transmembrane region" description="Helical" evidence="1">
    <location>
        <begin position="51"/>
        <end position="80"/>
    </location>
</feature>
<dbReference type="InterPro" id="IPR043993">
    <property type="entry name" value="T4SS_pilin"/>
</dbReference>
<comment type="caution">
    <text evidence="3">The sequence shown here is derived from an EMBL/GenBank/DDBJ whole genome shotgun (WGS) entry which is preliminary data.</text>
</comment>
<evidence type="ECO:0000256" key="2">
    <source>
        <dbReference type="SAM" id="SignalP"/>
    </source>
</evidence>
<gene>
    <name evidence="3" type="ORF">A2822_02070</name>
</gene>
<dbReference type="Proteomes" id="UP000178774">
    <property type="component" value="Unassembled WGS sequence"/>
</dbReference>
<keyword evidence="1" id="KW-1133">Transmembrane helix</keyword>
<sequence length="564" mass="62618">MKRNYSIYILLFAATMLLVSMAQPALALEVTYPKIGTFEITSDSTLLQYIEYFFAFAIAISGILAVVILVISGLQILVFAGSPEKINEAKEGLWAAVLGIVLLFASFIIMMTINPNLVNPSTQALPQSDPDGVFLDVQYTQITFEGFPNPGRGPCTEARCKKTFLAPQENPSIGETTDFSYNTGVSAFGMATMHGDTATSRIRYRCTPPTSGKDGTRLMVSVYANKNFQIDRIANGVGGNVRTYFLKCNKNDNNFVIVDAGVVESYKWEYEKPGVYFYLKENCQENPVTTGLTSATGASYTSINSKLYTGSSIIEPFDCEVGGGGDDWGEGNDTNTNTCQPRQGVLQVPTCMRIVNSEQEQYGTILNQSEAAVGACTEPILNKDIPTGNEIIKEVSKPVPTFNESPNNEGPKFAYVFKHVPADKYPSGEIRFESAATYNEVLPNDFTLENKRLYHLPDLYGGSLNYFIKAGYLLNPNTTPLPEECDTSKECLKFIRSPRTGAFRTVLYSEDENGFRDNVCQVYTCQENNFGEFVSNNNRWIFNSRRKVYDMFIIPMPKQTCDRS</sequence>
<dbReference type="Pfam" id="PF18895">
    <property type="entry name" value="T4SS_pilin"/>
    <property type="match status" value="1"/>
</dbReference>
<feature type="chain" id="PRO_5009583187" evidence="2">
    <location>
        <begin position="28"/>
        <end position="564"/>
    </location>
</feature>
<keyword evidence="1" id="KW-0812">Transmembrane</keyword>
<evidence type="ECO:0000313" key="3">
    <source>
        <dbReference type="EMBL" id="OGZ66501.1"/>
    </source>
</evidence>
<keyword evidence="2" id="KW-0732">Signal</keyword>
<organism evidence="3 4">
    <name type="scientific">Candidatus Staskawiczbacteria bacterium RIFCSPHIGHO2_01_FULL_41_41</name>
    <dbReference type="NCBI Taxonomy" id="1802203"/>
    <lineage>
        <taxon>Bacteria</taxon>
        <taxon>Candidatus Staskawicziibacteriota</taxon>
    </lineage>
</organism>
<protein>
    <submittedName>
        <fullName evidence="3">Uncharacterized protein</fullName>
    </submittedName>
</protein>
<evidence type="ECO:0000313" key="4">
    <source>
        <dbReference type="Proteomes" id="UP000178774"/>
    </source>
</evidence>
<evidence type="ECO:0000256" key="1">
    <source>
        <dbReference type="SAM" id="Phobius"/>
    </source>
</evidence>
<accession>A0A1G2HW87</accession>
<feature type="transmembrane region" description="Helical" evidence="1">
    <location>
        <begin position="92"/>
        <end position="113"/>
    </location>
</feature>
<proteinExistence type="predicted"/>
<reference evidence="3 4" key="1">
    <citation type="journal article" date="2016" name="Nat. Commun.">
        <title>Thousands of microbial genomes shed light on interconnected biogeochemical processes in an aquifer system.</title>
        <authorList>
            <person name="Anantharaman K."/>
            <person name="Brown C.T."/>
            <person name="Hug L.A."/>
            <person name="Sharon I."/>
            <person name="Castelle C.J."/>
            <person name="Probst A.J."/>
            <person name="Thomas B.C."/>
            <person name="Singh A."/>
            <person name="Wilkins M.J."/>
            <person name="Karaoz U."/>
            <person name="Brodie E.L."/>
            <person name="Williams K.H."/>
            <person name="Hubbard S.S."/>
            <person name="Banfield J.F."/>
        </authorList>
    </citation>
    <scope>NUCLEOTIDE SEQUENCE [LARGE SCALE GENOMIC DNA]</scope>
</reference>